<protein>
    <submittedName>
        <fullName evidence="1">Uncharacterized protein</fullName>
    </submittedName>
</protein>
<reference evidence="1 2" key="1">
    <citation type="submission" date="2020-02" db="EMBL/GenBank/DDBJ databases">
        <authorList>
            <person name="Ma Q."/>
            <person name="Huang Y."/>
            <person name="Song X."/>
            <person name="Pei D."/>
        </authorList>
    </citation>
    <scope>NUCLEOTIDE SEQUENCE [LARGE SCALE GENOMIC DNA]</scope>
    <source>
        <strain evidence="1">Sxm20200214</strain>
        <tissue evidence="1">Leaf</tissue>
    </source>
</reference>
<accession>A0A8X7V2Q8</accession>
<comment type="caution">
    <text evidence="1">The sequence shown here is derived from an EMBL/GenBank/DDBJ whole genome shotgun (WGS) entry which is preliminary data.</text>
</comment>
<evidence type="ECO:0000313" key="1">
    <source>
        <dbReference type="EMBL" id="KAG2301275.1"/>
    </source>
</evidence>
<name>A0A8X7V2Q8_BRACI</name>
<dbReference type="AlphaFoldDB" id="A0A8X7V2Q8"/>
<keyword evidence="2" id="KW-1185">Reference proteome</keyword>
<gene>
    <name evidence="1" type="ORF">Bca52824_029926</name>
</gene>
<evidence type="ECO:0000313" key="2">
    <source>
        <dbReference type="Proteomes" id="UP000886595"/>
    </source>
</evidence>
<sequence>MKFCAMGPRISADAVMVRAVVGNELAQSLKPNRIMSVSRLMWPSLVSDVVILCSVYIMPRPGEFKIEQQKLRAIIVCFSADAKGFLPVVTLSGGKVTVLVTRVLRCFRRVAVSRMDIQKDRVGVSTS</sequence>
<dbReference type="EMBL" id="JAAMPC010000007">
    <property type="protein sequence ID" value="KAG2301275.1"/>
    <property type="molecule type" value="Genomic_DNA"/>
</dbReference>
<proteinExistence type="predicted"/>
<organism evidence="1 2">
    <name type="scientific">Brassica carinata</name>
    <name type="common">Ethiopian mustard</name>
    <name type="synonym">Abyssinian cabbage</name>
    <dbReference type="NCBI Taxonomy" id="52824"/>
    <lineage>
        <taxon>Eukaryota</taxon>
        <taxon>Viridiplantae</taxon>
        <taxon>Streptophyta</taxon>
        <taxon>Embryophyta</taxon>
        <taxon>Tracheophyta</taxon>
        <taxon>Spermatophyta</taxon>
        <taxon>Magnoliopsida</taxon>
        <taxon>eudicotyledons</taxon>
        <taxon>Gunneridae</taxon>
        <taxon>Pentapetalae</taxon>
        <taxon>rosids</taxon>
        <taxon>malvids</taxon>
        <taxon>Brassicales</taxon>
        <taxon>Brassicaceae</taxon>
        <taxon>Brassiceae</taxon>
        <taxon>Brassica</taxon>
    </lineage>
</organism>
<dbReference type="Proteomes" id="UP000886595">
    <property type="component" value="Unassembled WGS sequence"/>
</dbReference>